<proteinExistence type="inferred from homology"/>
<keyword evidence="7 9" id="KW-1015">Disulfide bond</keyword>
<evidence type="ECO:0000256" key="5">
    <source>
        <dbReference type="ARBA" id="ARBA00023002"/>
    </source>
</evidence>
<evidence type="ECO:0000256" key="9">
    <source>
        <dbReference type="PIRSR" id="PIRSR000290-2"/>
    </source>
</evidence>
<feature type="binding site" evidence="8">
    <location>
        <position position="202"/>
    </location>
    <ligand>
        <name>Cu cation</name>
        <dbReference type="ChEBI" id="CHEBI:23378"/>
        <label>A</label>
    </ligand>
</feature>
<dbReference type="InterPro" id="IPR016213">
    <property type="entry name" value="Polyphenol_oxidase"/>
</dbReference>
<gene>
    <name evidence="14" type="ORF">OLC1_LOCUS440</name>
</gene>
<comment type="similarity">
    <text evidence="1">Belongs to the tyrosinase family.</text>
</comment>
<feature type="domain" description="Tyrosinase copper-binding" evidence="12">
    <location>
        <begin position="193"/>
        <end position="210"/>
    </location>
</feature>
<organism evidence="14 15">
    <name type="scientific">Oldenlandia corymbosa var. corymbosa</name>
    <dbReference type="NCBI Taxonomy" id="529605"/>
    <lineage>
        <taxon>Eukaryota</taxon>
        <taxon>Viridiplantae</taxon>
        <taxon>Streptophyta</taxon>
        <taxon>Embryophyta</taxon>
        <taxon>Tracheophyta</taxon>
        <taxon>Spermatophyta</taxon>
        <taxon>Magnoliopsida</taxon>
        <taxon>eudicotyledons</taxon>
        <taxon>Gunneridae</taxon>
        <taxon>Pentapetalae</taxon>
        <taxon>asterids</taxon>
        <taxon>lamiids</taxon>
        <taxon>Gentianales</taxon>
        <taxon>Rubiaceae</taxon>
        <taxon>Rubioideae</taxon>
        <taxon>Spermacoceae</taxon>
        <taxon>Hedyotis-Oldenlandia complex</taxon>
        <taxon>Oldenlandia</taxon>
    </lineage>
</organism>
<dbReference type="GO" id="GO:0046148">
    <property type="term" value="P:pigment biosynthetic process"/>
    <property type="evidence" value="ECO:0007669"/>
    <property type="project" value="InterPro"/>
</dbReference>
<dbReference type="PIRSF" id="PIRSF000290">
    <property type="entry name" value="PPO_plant"/>
    <property type="match status" value="1"/>
</dbReference>
<dbReference type="FunFam" id="1.10.1280.10:FF:000007">
    <property type="entry name" value="Polyphenol oxidase, chloroplastic"/>
    <property type="match status" value="1"/>
</dbReference>
<dbReference type="InterPro" id="IPR022739">
    <property type="entry name" value="Polyphenol_oxidase_cen"/>
</dbReference>
<dbReference type="Pfam" id="PF00264">
    <property type="entry name" value="Tyrosinase"/>
    <property type="match status" value="1"/>
</dbReference>
<feature type="cross-link" description="2'-(S-cysteinyl)-histidine (Cys-His)" evidence="10">
    <location>
        <begin position="176"/>
        <end position="193"/>
    </location>
</feature>
<dbReference type="Pfam" id="PF12142">
    <property type="entry name" value="PPO1_DWL"/>
    <property type="match status" value="1"/>
</dbReference>
<dbReference type="Gene3D" id="1.10.1280.10">
    <property type="entry name" value="Di-copper center containing domain from catechol oxidase"/>
    <property type="match status" value="1"/>
</dbReference>
<dbReference type="Proteomes" id="UP001161247">
    <property type="component" value="Chromosome 1"/>
</dbReference>
<feature type="binding site" evidence="8">
    <location>
        <position position="172"/>
    </location>
    <ligand>
        <name>Cu cation</name>
        <dbReference type="ChEBI" id="CHEBI:23378"/>
        <label>A</label>
    </ligand>
</feature>
<evidence type="ECO:0000313" key="14">
    <source>
        <dbReference type="EMBL" id="CAI9087677.1"/>
    </source>
</evidence>
<keyword evidence="5" id="KW-0560">Oxidoreductase</keyword>
<keyword evidence="15" id="KW-1185">Reference proteome</keyword>
<feature type="domain" description="Tyrosinase copper-binding" evidence="13">
    <location>
        <begin position="351"/>
        <end position="362"/>
    </location>
</feature>
<evidence type="ECO:0000256" key="7">
    <source>
        <dbReference type="ARBA" id="ARBA00023157"/>
    </source>
</evidence>
<name>A0AAV1C080_OLDCO</name>
<accession>A0AAV1C080</accession>
<evidence type="ECO:0000256" key="10">
    <source>
        <dbReference type="PIRSR" id="PIRSR000290-3"/>
    </source>
</evidence>
<evidence type="ECO:0000256" key="6">
    <source>
        <dbReference type="ARBA" id="ARBA00023008"/>
    </source>
</evidence>
<dbReference type="AlphaFoldDB" id="A0AAV1C080"/>
<feature type="region of interest" description="Disordered" evidence="11">
    <location>
        <begin position="522"/>
        <end position="545"/>
    </location>
</feature>
<evidence type="ECO:0000256" key="4">
    <source>
        <dbReference type="ARBA" id="ARBA00022784"/>
    </source>
</evidence>
<feature type="binding site" evidence="8">
    <location>
        <position position="193"/>
    </location>
    <ligand>
        <name>Cu cation</name>
        <dbReference type="ChEBI" id="CHEBI:23378"/>
        <label>A</label>
    </ligand>
</feature>
<dbReference type="PANTHER" id="PTHR11474">
    <property type="entry name" value="TYROSINASE FAMILY MEMBER"/>
    <property type="match status" value="1"/>
</dbReference>
<protein>
    <submittedName>
        <fullName evidence="14">OLC1v1021812C1</fullName>
    </submittedName>
</protein>
<dbReference type="PRINTS" id="PR00092">
    <property type="entry name" value="TYROSINASE"/>
</dbReference>
<evidence type="ECO:0000259" key="12">
    <source>
        <dbReference type="PROSITE" id="PS00497"/>
    </source>
</evidence>
<evidence type="ECO:0000313" key="15">
    <source>
        <dbReference type="Proteomes" id="UP001161247"/>
    </source>
</evidence>
<evidence type="ECO:0000256" key="11">
    <source>
        <dbReference type="SAM" id="MobiDB-lite"/>
    </source>
</evidence>
<dbReference type="EMBL" id="OX459118">
    <property type="protein sequence ID" value="CAI9087677.1"/>
    <property type="molecule type" value="Genomic_DNA"/>
</dbReference>
<comment type="subunit">
    <text evidence="2">Monomer.</text>
</comment>
<dbReference type="InterPro" id="IPR050316">
    <property type="entry name" value="Tyrosinase/Hemocyanin"/>
</dbReference>
<evidence type="ECO:0000256" key="1">
    <source>
        <dbReference type="ARBA" id="ARBA00009928"/>
    </source>
</evidence>
<dbReference type="InterPro" id="IPR022740">
    <property type="entry name" value="Polyphenol_oxidase_C"/>
</dbReference>
<evidence type="ECO:0000259" key="13">
    <source>
        <dbReference type="PROSITE" id="PS00498"/>
    </source>
</evidence>
<keyword evidence="6 8" id="KW-0186">Copper</keyword>
<sequence>MANLSIHFPRTTSSPAANATISSSSTSFRSFSGISRLLNSKKCNNYHGFKIACQAKDNNEQQNPSRRNVLIGLGGLYGASSSHSFAAPIQGPDVSNCGPAEIPVGVPPPDCCPRVPAKIVDFEPPSFSTIRVRPAAHLVDGNYIAKYNRAVQLMKALPETDPRSFQNQANVHCAYCDAAYDQAGFPNRELQVHFSWLFLPFHRFYVYFFERICGKLIDDPNFALPFWNYDVRDGMVMPAFYADPNSSLYDPLRDAAHQPPTMMDLDFDGNDSNLSGSKQLSQNLTIMYRQIVANAKTPPLFFGGAYRAGDEPDPGAGSIENIPHSPVHLWTGDRTQPYVEDMGAFYSTARDPIFYAHHSNLDRLWSIWKTLGGKRRDITDADWLNASFLFYDENAQMVRVRVRDCLDTTKLGYKYQDTEIQWLNYRPKPRISKATRMLKKKLGFSSHETGDIFPLSLEKTTVKIMVKRPSNKKRSKKEKDEKDEILVIEKIVVERAEFVKFDVFINDEDDLKSTPANTEYAGSFWNVPRPKTNNNHDDDDDNNHNNKIKTNLKLALTEILEDLDSEEDDAVAVTLVPKAGKATVGGLKIKIDDVEYE</sequence>
<feature type="binding site" evidence="8">
    <location>
        <position position="358"/>
    </location>
    <ligand>
        <name>Cu cation</name>
        <dbReference type="ChEBI" id="CHEBI:23378"/>
        <label>B</label>
    </ligand>
</feature>
<keyword evidence="4" id="KW-0883">Thioether bond</keyword>
<dbReference type="InterPro" id="IPR002227">
    <property type="entry name" value="Tyrosinase_Cu-bd"/>
</dbReference>
<feature type="disulfide bond" evidence="9">
    <location>
        <begin position="111"/>
        <end position="173"/>
    </location>
</feature>
<reference evidence="14" key="1">
    <citation type="submission" date="2023-03" db="EMBL/GenBank/DDBJ databases">
        <authorList>
            <person name="Julca I."/>
        </authorList>
    </citation>
    <scope>NUCLEOTIDE SEQUENCE</scope>
</reference>
<dbReference type="InterPro" id="IPR008922">
    <property type="entry name" value="Di-copper_centre_dom_sf"/>
</dbReference>
<dbReference type="PANTHER" id="PTHR11474:SF76">
    <property type="entry name" value="SHKT DOMAIN-CONTAINING PROTEIN"/>
    <property type="match status" value="1"/>
</dbReference>
<evidence type="ECO:0000256" key="2">
    <source>
        <dbReference type="ARBA" id="ARBA00011245"/>
    </source>
</evidence>
<feature type="binding site" evidence="8">
    <location>
        <position position="328"/>
    </location>
    <ligand>
        <name>Cu cation</name>
        <dbReference type="ChEBI" id="CHEBI:23378"/>
        <label>B</label>
    </ligand>
</feature>
<feature type="binding site" evidence="8">
    <location>
        <position position="324"/>
    </location>
    <ligand>
        <name>Cu cation</name>
        <dbReference type="ChEBI" id="CHEBI:23378"/>
        <label>B</label>
    </ligand>
</feature>
<dbReference type="SUPFAM" id="SSF48056">
    <property type="entry name" value="Di-copper centre-containing domain"/>
    <property type="match status" value="1"/>
</dbReference>
<keyword evidence="3 8" id="KW-0479">Metal-binding</keyword>
<dbReference type="GO" id="GO:0004097">
    <property type="term" value="F:catechol oxidase activity"/>
    <property type="evidence" value="ECO:0007669"/>
    <property type="project" value="InterPro"/>
</dbReference>
<comment type="cofactor">
    <cofactor evidence="8">
        <name>Cu(2+)</name>
        <dbReference type="ChEBI" id="CHEBI:29036"/>
    </cofactor>
    <text evidence="8">Binds 2 copper ions per subunit.</text>
</comment>
<evidence type="ECO:0000256" key="3">
    <source>
        <dbReference type="ARBA" id="ARBA00022723"/>
    </source>
</evidence>
<feature type="disulfide bond" evidence="9">
    <location>
        <begin position="97"/>
        <end position="112"/>
    </location>
</feature>
<dbReference type="PROSITE" id="PS00498">
    <property type="entry name" value="TYROSINASE_2"/>
    <property type="match status" value="1"/>
</dbReference>
<dbReference type="Pfam" id="PF12143">
    <property type="entry name" value="PPO1_KFDV"/>
    <property type="match status" value="1"/>
</dbReference>
<dbReference type="PROSITE" id="PS00497">
    <property type="entry name" value="TYROSINASE_1"/>
    <property type="match status" value="1"/>
</dbReference>
<evidence type="ECO:0000256" key="8">
    <source>
        <dbReference type="PIRSR" id="PIRSR000290-1"/>
    </source>
</evidence>
<dbReference type="GO" id="GO:0005507">
    <property type="term" value="F:copper ion binding"/>
    <property type="evidence" value="ECO:0007669"/>
    <property type="project" value="UniProtKB-ARBA"/>
</dbReference>